<dbReference type="InterPro" id="IPR036526">
    <property type="entry name" value="C-N_Hydrolase_sf"/>
</dbReference>
<reference evidence="3" key="1">
    <citation type="submission" date="2012-02" db="EMBL/GenBank/DDBJ databases">
        <title>The complete genome of Solitalea canadensis DSM 3403.</title>
        <authorList>
            <consortium name="US DOE Joint Genome Institute (JGI-PGF)"/>
            <person name="Lucas S."/>
            <person name="Copeland A."/>
            <person name="Lapidus A."/>
            <person name="Glavina del Rio T."/>
            <person name="Dalin E."/>
            <person name="Tice H."/>
            <person name="Bruce D."/>
            <person name="Goodwin L."/>
            <person name="Pitluck S."/>
            <person name="Peters L."/>
            <person name="Ovchinnikova G."/>
            <person name="Lu M."/>
            <person name="Kyrpides N."/>
            <person name="Mavromatis K."/>
            <person name="Ivanova N."/>
            <person name="Brettin T."/>
            <person name="Detter J.C."/>
            <person name="Han C."/>
            <person name="Larimer F."/>
            <person name="Land M."/>
            <person name="Hauser L."/>
            <person name="Markowitz V."/>
            <person name="Cheng J.-F."/>
            <person name="Hugenholtz P."/>
            <person name="Woyke T."/>
            <person name="Wu D."/>
            <person name="Spring S."/>
            <person name="Schroeder M."/>
            <person name="Kopitz M."/>
            <person name="Brambilla E."/>
            <person name="Klenk H.-P."/>
            <person name="Eisen J.A."/>
        </authorList>
    </citation>
    <scope>NUCLEOTIDE SEQUENCE</scope>
    <source>
        <strain evidence="3">DSM 3403</strain>
    </source>
</reference>
<keyword evidence="1 3" id="KW-0378">Hydrolase</keyword>
<sequence>MKFKFTKIAILVVVLIGLFQLWAQSDRITSTEPTSLKLENIEVVGQDSAKGNLLGIQPYLLPADYANETIFYNKLSGYLTEAKNNGFITDKTIVVFPEYTGTWLVAVNEKASVYSAPTVNSAITTVVLTHPLSFIKNYFGAPADDKAKYAVFLMKAEEMATIYERVFSKLAKEFGVTVVGGSIVLPEPSVSAAGRLKIKKGNLYNVCGVFGPDGKLKDPLSIKAFPINDEKIFTCAGKAQNIPVYQTSAGNLGVVICADSWYPAVYETLKNKKASLLAVPSFSAPDNLWSTKWKGYNGAAIPADVNKTDIGKLTEKDAWLKYSMGGRALKSTVSNGINVFLRGKLWDLGDDGSVIYLKNKTVNHSKIIDGAALINIWL</sequence>
<dbReference type="eggNOG" id="COG0388">
    <property type="taxonomic scope" value="Bacteria"/>
</dbReference>
<dbReference type="InterPro" id="IPR050345">
    <property type="entry name" value="Aliph_Amidase/BUP"/>
</dbReference>
<dbReference type="SUPFAM" id="SSF56317">
    <property type="entry name" value="Carbon-nitrogen hydrolase"/>
    <property type="match status" value="1"/>
</dbReference>
<evidence type="ECO:0000256" key="1">
    <source>
        <dbReference type="ARBA" id="ARBA00022801"/>
    </source>
</evidence>
<dbReference type="AlphaFoldDB" id="H8KY27"/>
<dbReference type="STRING" id="929556.Solca_0640"/>
<dbReference type="InterPro" id="IPR003010">
    <property type="entry name" value="C-N_Hydrolase"/>
</dbReference>
<proteinExistence type="predicted"/>
<organism evidence="3 4">
    <name type="scientific">Solitalea canadensis (strain ATCC 29591 / DSM 3403 / JCM 21819 / LMG 8368 / NBRC 15130 / NCIMB 12057 / USAM 9D)</name>
    <name type="common">Flexibacter canadensis</name>
    <dbReference type="NCBI Taxonomy" id="929556"/>
    <lineage>
        <taxon>Bacteria</taxon>
        <taxon>Pseudomonadati</taxon>
        <taxon>Bacteroidota</taxon>
        <taxon>Sphingobacteriia</taxon>
        <taxon>Sphingobacteriales</taxon>
        <taxon>Sphingobacteriaceae</taxon>
        <taxon>Solitalea</taxon>
    </lineage>
</organism>
<dbReference type="PANTHER" id="PTHR43674:SF13">
    <property type="entry name" value="CN HYDROLASE DOMAIN-CONTAINING PROTEIN"/>
    <property type="match status" value="1"/>
</dbReference>
<dbReference type="Gene3D" id="3.60.110.10">
    <property type="entry name" value="Carbon-nitrogen hydrolase"/>
    <property type="match status" value="1"/>
</dbReference>
<dbReference type="PANTHER" id="PTHR43674">
    <property type="entry name" value="NITRILASE C965.09-RELATED"/>
    <property type="match status" value="1"/>
</dbReference>
<dbReference type="RefSeq" id="WP_014678993.1">
    <property type="nucleotide sequence ID" value="NC_017770.1"/>
</dbReference>
<feature type="domain" description="CN hydrolase" evidence="2">
    <location>
        <begin position="151"/>
        <end position="293"/>
    </location>
</feature>
<dbReference type="EMBL" id="CP003349">
    <property type="protein sequence ID" value="AFD05765.1"/>
    <property type="molecule type" value="Genomic_DNA"/>
</dbReference>
<dbReference type="Pfam" id="PF00795">
    <property type="entry name" value="CN_hydrolase"/>
    <property type="match status" value="1"/>
</dbReference>
<dbReference type="GO" id="GO:0016811">
    <property type="term" value="F:hydrolase activity, acting on carbon-nitrogen (but not peptide) bonds, in linear amides"/>
    <property type="evidence" value="ECO:0007669"/>
    <property type="project" value="TreeGrafter"/>
</dbReference>
<evidence type="ECO:0000313" key="4">
    <source>
        <dbReference type="Proteomes" id="UP000007590"/>
    </source>
</evidence>
<name>H8KY27_SOLCM</name>
<dbReference type="Proteomes" id="UP000007590">
    <property type="component" value="Chromosome"/>
</dbReference>
<evidence type="ECO:0000313" key="3">
    <source>
        <dbReference type="EMBL" id="AFD05765.1"/>
    </source>
</evidence>
<dbReference type="OrthoDB" id="9811121at2"/>
<dbReference type="KEGG" id="scn:Solca_0640"/>
<protein>
    <submittedName>
        <fullName evidence="3">Putative amidohydrolase</fullName>
    </submittedName>
</protein>
<gene>
    <name evidence="3" type="ordered locus">Solca_0640</name>
</gene>
<evidence type="ECO:0000259" key="2">
    <source>
        <dbReference type="Pfam" id="PF00795"/>
    </source>
</evidence>
<accession>H8KY27</accession>
<keyword evidence="4" id="KW-1185">Reference proteome</keyword>
<dbReference type="HOGENOM" id="CLU_062168_0_0_10"/>